<dbReference type="Gene3D" id="3.40.50.1820">
    <property type="entry name" value="alpha/beta hydrolase"/>
    <property type="match status" value="1"/>
</dbReference>
<dbReference type="SUPFAM" id="SSF53474">
    <property type="entry name" value="alpha/beta-Hydrolases"/>
    <property type="match status" value="1"/>
</dbReference>
<dbReference type="Proteomes" id="UP000247591">
    <property type="component" value="Unassembled WGS sequence"/>
</dbReference>
<dbReference type="InterPro" id="IPR029058">
    <property type="entry name" value="AB_hydrolase_fold"/>
</dbReference>
<sequence>MKSVHKQALRRIGTCGLTATALAAVVAGGLGAGTAAAAPVPTGGTAGKVYANIGLPDDRWVTGAGSANRFTYWTNAAADRTELSSAAIYLPTGTAPEGGWPVVAWAHDTVGLADKCAPSWSGKTESAARWNDITPWLKKGYAVVASDYAGLGTEGKLPDLQTTIKSDNIIDAVKAAHDIAPNLSAKWAVNGNGSGATAALATARNAVKLQGPDLDFRGATVTSVPADLGALVLNAGPGFIPVPLPTDLTAEVLYAVAGIRASHPELNLDSYLSAEGRALTDKAVKVCSAELQRAVAGTSLNELFTKPVASIPNLRPIVEAYLGVPDSGFEKPVFIGQGLLDTTVVLPYTLDFLNRVQATDRTATVRTYPVDGPGTSAAALPDATAFISKILGG</sequence>
<dbReference type="PANTHER" id="PTHR34853">
    <property type="match status" value="1"/>
</dbReference>
<organism evidence="2 3">
    <name type="scientific">Williamsia limnetica</name>
    <dbReference type="NCBI Taxonomy" id="882452"/>
    <lineage>
        <taxon>Bacteria</taxon>
        <taxon>Bacillati</taxon>
        <taxon>Actinomycetota</taxon>
        <taxon>Actinomycetes</taxon>
        <taxon>Mycobacteriales</taxon>
        <taxon>Nocardiaceae</taxon>
        <taxon>Williamsia</taxon>
    </lineage>
</organism>
<gene>
    <name evidence="2" type="ORF">DFR67_11564</name>
</gene>
<dbReference type="GO" id="GO:0004806">
    <property type="term" value="F:triacylglycerol lipase activity"/>
    <property type="evidence" value="ECO:0007669"/>
    <property type="project" value="InterPro"/>
</dbReference>
<evidence type="ECO:0000313" key="3">
    <source>
        <dbReference type="Proteomes" id="UP000247591"/>
    </source>
</evidence>
<protein>
    <submittedName>
        <fullName evidence="2">Secretory lipase</fullName>
    </submittedName>
</protein>
<keyword evidence="1" id="KW-0732">Signal</keyword>
<comment type="caution">
    <text evidence="2">The sequence shown here is derived from an EMBL/GenBank/DDBJ whole genome shotgun (WGS) entry which is preliminary data.</text>
</comment>
<dbReference type="OrthoDB" id="9798122at2"/>
<dbReference type="GO" id="GO:0016042">
    <property type="term" value="P:lipid catabolic process"/>
    <property type="evidence" value="ECO:0007669"/>
    <property type="project" value="InterPro"/>
</dbReference>
<feature type="chain" id="PRO_5016419955" evidence="1">
    <location>
        <begin position="38"/>
        <end position="393"/>
    </location>
</feature>
<dbReference type="Pfam" id="PF03583">
    <property type="entry name" value="LIP"/>
    <property type="match status" value="1"/>
</dbReference>
<evidence type="ECO:0000313" key="2">
    <source>
        <dbReference type="EMBL" id="PYE13739.1"/>
    </source>
</evidence>
<evidence type="ECO:0000256" key="1">
    <source>
        <dbReference type="SAM" id="SignalP"/>
    </source>
</evidence>
<dbReference type="AlphaFoldDB" id="A0A318RDE7"/>
<dbReference type="RefSeq" id="WP_110471770.1">
    <property type="nucleotide sequence ID" value="NZ_QJSP01000015.1"/>
</dbReference>
<dbReference type="EMBL" id="QJSP01000015">
    <property type="protein sequence ID" value="PYE13739.1"/>
    <property type="molecule type" value="Genomic_DNA"/>
</dbReference>
<keyword evidence="3" id="KW-1185">Reference proteome</keyword>
<feature type="signal peptide" evidence="1">
    <location>
        <begin position="1"/>
        <end position="37"/>
    </location>
</feature>
<name>A0A318RDE7_WILLI</name>
<dbReference type="PIRSF" id="PIRSF029171">
    <property type="entry name" value="Esterase_LipA"/>
    <property type="match status" value="1"/>
</dbReference>
<dbReference type="InterPro" id="IPR005152">
    <property type="entry name" value="Lipase_secreted"/>
</dbReference>
<proteinExistence type="predicted"/>
<reference evidence="2 3" key="1">
    <citation type="submission" date="2018-06" db="EMBL/GenBank/DDBJ databases">
        <title>Genomic Encyclopedia of Type Strains, Phase IV (KMG-IV): sequencing the most valuable type-strain genomes for metagenomic binning, comparative biology and taxonomic classification.</title>
        <authorList>
            <person name="Goeker M."/>
        </authorList>
    </citation>
    <scope>NUCLEOTIDE SEQUENCE [LARGE SCALE GENOMIC DNA]</scope>
    <source>
        <strain evidence="2 3">DSM 45521</strain>
    </source>
</reference>
<dbReference type="Gene3D" id="1.10.260.130">
    <property type="match status" value="1"/>
</dbReference>
<dbReference type="PANTHER" id="PTHR34853:SF1">
    <property type="entry name" value="LIPASE 5"/>
    <property type="match status" value="1"/>
</dbReference>
<accession>A0A318RDE7</accession>